<dbReference type="EMBL" id="JAIGNU010000004">
    <property type="protein sequence ID" value="MBX7502678.1"/>
    <property type="molecule type" value="Genomic_DNA"/>
</dbReference>
<reference evidence="1 2" key="1">
    <citation type="submission" date="2021-08" db="EMBL/GenBank/DDBJ databases">
        <title>Comparative Genomics Analysis of the Genus Qipengyuania Reveals Extensive Genetic Diversity and Metabolic Versatility, Including the Description of Fifteen Novel Species.</title>
        <authorList>
            <person name="Liu Y."/>
        </authorList>
    </citation>
    <scope>NUCLEOTIDE SEQUENCE [LARGE SCALE GENOMIC DNA]</scope>
    <source>
        <strain evidence="1 2">YG27</strain>
    </source>
</reference>
<gene>
    <name evidence="1" type="ORF">K3181_14650</name>
</gene>
<dbReference type="PANTHER" id="PTHR40257:SF1">
    <property type="entry name" value="DUF1330 DOMAIN-CONTAINING PROTEIN"/>
    <property type="match status" value="1"/>
</dbReference>
<dbReference type="InterPro" id="IPR011008">
    <property type="entry name" value="Dimeric_a/b-barrel"/>
</dbReference>
<dbReference type="Gene3D" id="3.30.70.100">
    <property type="match status" value="1"/>
</dbReference>
<sequence>MTDAPTYLDVSPQAGARFFGTPGDGPVVMLNLLRFRARADYAHAPDLEPQGGASGAEAYARYMAELDPLLVASGGEVLFAGKADAFLIGPEDESWDFAMLVKQASKASFLAFASDPAAQRITQHRTAAVCDSRLLPLWPGAAPA</sequence>
<evidence type="ECO:0000313" key="1">
    <source>
        <dbReference type="EMBL" id="MBX7502678.1"/>
    </source>
</evidence>
<comment type="caution">
    <text evidence="1">The sequence shown here is derived from an EMBL/GenBank/DDBJ whole genome shotgun (WGS) entry which is preliminary data.</text>
</comment>
<dbReference type="PANTHER" id="PTHR40257">
    <property type="match status" value="1"/>
</dbReference>
<keyword evidence="2" id="KW-1185">Reference proteome</keyword>
<protein>
    <submittedName>
        <fullName evidence="1">DUF1330 domain-containing protein</fullName>
    </submittedName>
</protein>
<organism evidence="1 2">
    <name type="scientific">Qipengyuania mesophila</name>
    <dbReference type="NCBI Taxonomy" id="2867246"/>
    <lineage>
        <taxon>Bacteria</taxon>
        <taxon>Pseudomonadati</taxon>
        <taxon>Pseudomonadota</taxon>
        <taxon>Alphaproteobacteria</taxon>
        <taxon>Sphingomonadales</taxon>
        <taxon>Erythrobacteraceae</taxon>
        <taxon>Qipengyuania</taxon>
    </lineage>
</organism>
<dbReference type="RefSeq" id="WP_221603869.1">
    <property type="nucleotide sequence ID" value="NZ_JAIGNU010000004.1"/>
</dbReference>
<proteinExistence type="predicted"/>
<name>A0ABS7JYM9_9SPHN</name>
<dbReference type="Proteomes" id="UP000782554">
    <property type="component" value="Unassembled WGS sequence"/>
</dbReference>
<accession>A0ABS7JYM9</accession>
<dbReference type="SUPFAM" id="SSF54909">
    <property type="entry name" value="Dimeric alpha+beta barrel"/>
    <property type="match status" value="1"/>
</dbReference>
<evidence type="ECO:0000313" key="2">
    <source>
        <dbReference type="Proteomes" id="UP000782554"/>
    </source>
</evidence>